<dbReference type="GO" id="GO:0006508">
    <property type="term" value="P:proteolysis"/>
    <property type="evidence" value="ECO:0007669"/>
    <property type="project" value="InterPro"/>
</dbReference>
<feature type="chain" id="PRO_5040119283" description="Peptidase S1 domain-containing protein" evidence="1">
    <location>
        <begin position="22"/>
        <end position="92"/>
    </location>
</feature>
<dbReference type="AlphaFoldDB" id="A0A9P0J2Q4"/>
<dbReference type="GO" id="GO:0004252">
    <property type="term" value="F:serine-type endopeptidase activity"/>
    <property type="evidence" value="ECO:0007669"/>
    <property type="project" value="InterPro"/>
</dbReference>
<name>A0A9P0J2Q4_APHGO</name>
<keyword evidence="1" id="KW-0732">Signal</keyword>
<keyword evidence="4" id="KW-1185">Reference proteome</keyword>
<evidence type="ECO:0000313" key="3">
    <source>
        <dbReference type="EMBL" id="CAH1726317.1"/>
    </source>
</evidence>
<organism evidence="3 4">
    <name type="scientific">Aphis gossypii</name>
    <name type="common">Cotton aphid</name>
    <dbReference type="NCBI Taxonomy" id="80765"/>
    <lineage>
        <taxon>Eukaryota</taxon>
        <taxon>Metazoa</taxon>
        <taxon>Ecdysozoa</taxon>
        <taxon>Arthropoda</taxon>
        <taxon>Hexapoda</taxon>
        <taxon>Insecta</taxon>
        <taxon>Pterygota</taxon>
        <taxon>Neoptera</taxon>
        <taxon>Paraneoptera</taxon>
        <taxon>Hemiptera</taxon>
        <taxon>Sternorrhyncha</taxon>
        <taxon>Aphidomorpha</taxon>
        <taxon>Aphidoidea</taxon>
        <taxon>Aphididae</taxon>
        <taxon>Aphidini</taxon>
        <taxon>Aphis</taxon>
        <taxon>Aphis</taxon>
    </lineage>
</organism>
<protein>
    <recommendedName>
        <fullName evidence="2">Peptidase S1 domain-containing protein</fullName>
    </recommendedName>
</protein>
<feature type="domain" description="Peptidase S1" evidence="2">
    <location>
        <begin position="52"/>
        <end position="92"/>
    </location>
</feature>
<accession>A0A9P0J2Q4</accession>
<dbReference type="InterPro" id="IPR043504">
    <property type="entry name" value="Peptidase_S1_PA_chymotrypsin"/>
</dbReference>
<gene>
    <name evidence="3" type="ORF">APHIGO_LOCUS7229</name>
</gene>
<sequence length="92" mass="9748">MLPTVVAALLIAAIQVVQVTGKVLDKQLTKFCTPCEKPCGIVPVKGTFSVKIVGGENSGENEFGWIATLACNNMFMCGCIVITKKHVLTAAH</sequence>
<evidence type="ECO:0000259" key="2">
    <source>
        <dbReference type="Pfam" id="PF00089"/>
    </source>
</evidence>
<reference evidence="3" key="2">
    <citation type="submission" date="2022-10" db="EMBL/GenBank/DDBJ databases">
        <authorList>
            <consortium name="ENA_rothamsted_submissions"/>
            <consortium name="culmorum"/>
            <person name="King R."/>
        </authorList>
    </citation>
    <scope>NUCLEOTIDE SEQUENCE</scope>
</reference>
<dbReference type="Proteomes" id="UP001154329">
    <property type="component" value="Chromosome 2"/>
</dbReference>
<dbReference type="Pfam" id="PF00089">
    <property type="entry name" value="Trypsin"/>
    <property type="match status" value="1"/>
</dbReference>
<reference evidence="3" key="1">
    <citation type="submission" date="2022-02" db="EMBL/GenBank/DDBJ databases">
        <authorList>
            <person name="King R."/>
        </authorList>
    </citation>
    <scope>NUCLEOTIDE SEQUENCE</scope>
</reference>
<feature type="signal peptide" evidence="1">
    <location>
        <begin position="1"/>
        <end position="21"/>
    </location>
</feature>
<dbReference type="EMBL" id="OU899035">
    <property type="protein sequence ID" value="CAH1726317.1"/>
    <property type="molecule type" value="Genomic_DNA"/>
</dbReference>
<evidence type="ECO:0000256" key="1">
    <source>
        <dbReference type="SAM" id="SignalP"/>
    </source>
</evidence>
<evidence type="ECO:0000313" key="4">
    <source>
        <dbReference type="Proteomes" id="UP001154329"/>
    </source>
</evidence>
<dbReference type="InterPro" id="IPR001254">
    <property type="entry name" value="Trypsin_dom"/>
</dbReference>
<dbReference type="SUPFAM" id="SSF50494">
    <property type="entry name" value="Trypsin-like serine proteases"/>
    <property type="match status" value="1"/>
</dbReference>
<proteinExistence type="predicted"/>
<dbReference type="Gene3D" id="2.40.10.10">
    <property type="entry name" value="Trypsin-like serine proteases"/>
    <property type="match status" value="1"/>
</dbReference>
<dbReference type="InterPro" id="IPR009003">
    <property type="entry name" value="Peptidase_S1_PA"/>
</dbReference>